<comment type="caution">
    <text evidence="1">The sequence shown here is derived from an EMBL/GenBank/DDBJ whole genome shotgun (WGS) entry which is preliminary data.</text>
</comment>
<evidence type="ECO:0008006" key="3">
    <source>
        <dbReference type="Google" id="ProtNLM"/>
    </source>
</evidence>
<reference evidence="1 2" key="1">
    <citation type="submission" date="2019-02" db="EMBL/GenBank/DDBJ databases">
        <title>Deep-cultivation of Planctomycetes and their phenomic and genomic characterization uncovers novel biology.</title>
        <authorList>
            <person name="Wiegand S."/>
            <person name="Jogler M."/>
            <person name="Boedeker C."/>
            <person name="Pinto D."/>
            <person name="Vollmers J."/>
            <person name="Rivas-Marin E."/>
            <person name="Kohn T."/>
            <person name="Peeters S.H."/>
            <person name="Heuer A."/>
            <person name="Rast P."/>
            <person name="Oberbeckmann S."/>
            <person name="Bunk B."/>
            <person name="Jeske O."/>
            <person name="Meyerdierks A."/>
            <person name="Storesund J.E."/>
            <person name="Kallscheuer N."/>
            <person name="Luecker S."/>
            <person name="Lage O.M."/>
            <person name="Pohl T."/>
            <person name="Merkel B.J."/>
            <person name="Hornburger P."/>
            <person name="Mueller R.-W."/>
            <person name="Bruemmer F."/>
            <person name="Labrenz M."/>
            <person name="Spormann A.M."/>
            <person name="Op Den Camp H."/>
            <person name="Overmann J."/>
            <person name="Amann R."/>
            <person name="Jetten M.S.M."/>
            <person name="Mascher T."/>
            <person name="Medema M.H."/>
            <person name="Devos D.P."/>
            <person name="Kaster A.-K."/>
            <person name="Ovreas L."/>
            <person name="Rohde M."/>
            <person name="Galperin M.Y."/>
            <person name="Jogler C."/>
        </authorList>
    </citation>
    <scope>NUCLEOTIDE SEQUENCE [LARGE SCALE GENOMIC DNA]</scope>
    <source>
        <strain evidence="1 2">CA54</strain>
    </source>
</reference>
<protein>
    <recommendedName>
        <fullName evidence="3">Double zinc ribbon</fullName>
    </recommendedName>
</protein>
<dbReference type="EMBL" id="SJPP01000003">
    <property type="protein sequence ID" value="TWU06836.1"/>
    <property type="molecule type" value="Genomic_DNA"/>
</dbReference>
<proteinExistence type="predicted"/>
<dbReference type="Proteomes" id="UP000320735">
    <property type="component" value="Unassembled WGS sequence"/>
</dbReference>
<keyword evidence="2" id="KW-1185">Reference proteome</keyword>
<sequence length="141" mass="16058">MPAWPGGPCPTCNEEMPANLIRCVNCRTLLNEELELESVEIPPFKPLKEIDSCVDAKPRGYYVGCPHCRKRLRINAQYLGKRLNCKKCSKTFTLTLSDPKIKNLGFYLDCPSCEERLKVAQKYAGQMVKCKFCSSMLQFID</sequence>
<dbReference type="RefSeq" id="WP_146373682.1">
    <property type="nucleotide sequence ID" value="NZ_SJPP01000003.1"/>
</dbReference>
<name>A0A5C6B6E7_9PLAN</name>
<dbReference type="AlphaFoldDB" id="A0A5C6B6E7"/>
<organism evidence="1 2">
    <name type="scientific">Symmachiella macrocystis</name>
    <dbReference type="NCBI Taxonomy" id="2527985"/>
    <lineage>
        <taxon>Bacteria</taxon>
        <taxon>Pseudomonadati</taxon>
        <taxon>Planctomycetota</taxon>
        <taxon>Planctomycetia</taxon>
        <taxon>Planctomycetales</taxon>
        <taxon>Planctomycetaceae</taxon>
        <taxon>Symmachiella</taxon>
    </lineage>
</organism>
<gene>
    <name evidence="1" type="ORF">CA54_52360</name>
</gene>
<dbReference type="OrthoDB" id="290564at2"/>
<accession>A0A5C6B6E7</accession>
<evidence type="ECO:0000313" key="1">
    <source>
        <dbReference type="EMBL" id="TWU06836.1"/>
    </source>
</evidence>
<evidence type="ECO:0000313" key="2">
    <source>
        <dbReference type="Proteomes" id="UP000320735"/>
    </source>
</evidence>